<accession>A0AAD7ID85</accession>
<proteinExistence type="predicted"/>
<feature type="region of interest" description="Disordered" evidence="1">
    <location>
        <begin position="1"/>
        <end position="41"/>
    </location>
</feature>
<organism evidence="2 3">
    <name type="scientific">Mycena metata</name>
    <dbReference type="NCBI Taxonomy" id="1033252"/>
    <lineage>
        <taxon>Eukaryota</taxon>
        <taxon>Fungi</taxon>
        <taxon>Dikarya</taxon>
        <taxon>Basidiomycota</taxon>
        <taxon>Agaricomycotina</taxon>
        <taxon>Agaricomycetes</taxon>
        <taxon>Agaricomycetidae</taxon>
        <taxon>Agaricales</taxon>
        <taxon>Marasmiineae</taxon>
        <taxon>Mycenaceae</taxon>
        <taxon>Mycena</taxon>
    </lineage>
</organism>
<evidence type="ECO:0000256" key="1">
    <source>
        <dbReference type="SAM" id="MobiDB-lite"/>
    </source>
</evidence>
<comment type="caution">
    <text evidence="2">The sequence shown here is derived from an EMBL/GenBank/DDBJ whole genome shotgun (WGS) entry which is preliminary data.</text>
</comment>
<dbReference type="Proteomes" id="UP001215598">
    <property type="component" value="Unassembled WGS sequence"/>
</dbReference>
<gene>
    <name evidence="2" type="ORF">B0H16DRAFT_1465030</name>
</gene>
<feature type="compositionally biased region" description="Polar residues" evidence="1">
    <location>
        <begin position="8"/>
        <end position="18"/>
    </location>
</feature>
<keyword evidence="3" id="KW-1185">Reference proteome</keyword>
<reference evidence="2" key="1">
    <citation type="submission" date="2023-03" db="EMBL/GenBank/DDBJ databases">
        <title>Massive genome expansion in bonnet fungi (Mycena s.s.) driven by repeated elements and novel gene families across ecological guilds.</title>
        <authorList>
            <consortium name="Lawrence Berkeley National Laboratory"/>
            <person name="Harder C.B."/>
            <person name="Miyauchi S."/>
            <person name="Viragh M."/>
            <person name="Kuo A."/>
            <person name="Thoen E."/>
            <person name="Andreopoulos B."/>
            <person name="Lu D."/>
            <person name="Skrede I."/>
            <person name="Drula E."/>
            <person name="Henrissat B."/>
            <person name="Morin E."/>
            <person name="Kohler A."/>
            <person name="Barry K."/>
            <person name="LaButti K."/>
            <person name="Morin E."/>
            <person name="Salamov A."/>
            <person name="Lipzen A."/>
            <person name="Mereny Z."/>
            <person name="Hegedus B."/>
            <person name="Baldrian P."/>
            <person name="Stursova M."/>
            <person name="Weitz H."/>
            <person name="Taylor A."/>
            <person name="Grigoriev I.V."/>
            <person name="Nagy L.G."/>
            <person name="Martin F."/>
            <person name="Kauserud H."/>
        </authorList>
    </citation>
    <scope>NUCLEOTIDE SEQUENCE</scope>
    <source>
        <strain evidence="2">CBHHK182m</strain>
    </source>
</reference>
<dbReference type="AlphaFoldDB" id="A0AAD7ID85"/>
<name>A0AAD7ID85_9AGAR</name>
<evidence type="ECO:0000313" key="3">
    <source>
        <dbReference type="Proteomes" id="UP001215598"/>
    </source>
</evidence>
<dbReference type="EMBL" id="JARKIB010000104">
    <property type="protein sequence ID" value="KAJ7740150.1"/>
    <property type="molecule type" value="Genomic_DNA"/>
</dbReference>
<protein>
    <submittedName>
        <fullName evidence="2">Uncharacterized protein</fullName>
    </submittedName>
</protein>
<evidence type="ECO:0000313" key="2">
    <source>
        <dbReference type="EMBL" id="KAJ7740150.1"/>
    </source>
</evidence>
<sequence>MYSHFRNESTWSGGQSSAELDHARSQSTRQSQPAPLGPRCQPTSLTELKAMPFWQTFYDRLGVVVFGHPVPSFMFDFVGFSVETAFDVYFQFSDMWLTRVQERAGEPLCYVTTTYSKEAAIPASGPLTIDYPTGSSTVDVGPVVDLTPGPRRQYVVEGLYSDALGNSFGVDVNREHGTNASIWGAPGTICSHYYLNTTCIQDATGQTVFRLEGGVRVGYNSRVNGHYYWHLWFDDWIPGDQAWSYSQFKATITTSGSNSSTSGFTCK</sequence>